<dbReference type="Proteomes" id="UP001187192">
    <property type="component" value="Unassembled WGS sequence"/>
</dbReference>
<dbReference type="AlphaFoldDB" id="A0AA88A7K1"/>
<keyword evidence="2" id="KW-1185">Reference proteome</keyword>
<evidence type="ECO:0000313" key="2">
    <source>
        <dbReference type="Proteomes" id="UP001187192"/>
    </source>
</evidence>
<accession>A0AA88A7K1</accession>
<dbReference type="EMBL" id="BTGU01000024">
    <property type="protein sequence ID" value="GMN47150.1"/>
    <property type="molecule type" value="Genomic_DNA"/>
</dbReference>
<protein>
    <submittedName>
        <fullName evidence="1">Uncharacterized protein</fullName>
    </submittedName>
</protein>
<evidence type="ECO:0000313" key="1">
    <source>
        <dbReference type="EMBL" id="GMN47150.1"/>
    </source>
</evidence>
<gene>
    <name evidence="1" type="ORF">TIFTF001_016330</name>
</gene>
<reference evidence="1" key="1">
    <citation type="submission" date="2023-07" db="EMBL/GenBank/DDBJ databases">
        <title>draft genome sequence of fig (Ficus carica).</title>
        <authorList>
            <person name="Takahashi T."/>
            <person name="Nishimura K."/>
        </authorList>
    </citation>
    <scope>NUCLEOTIDE SEQUENCE</scope>
</reference>
<sequence length="92" mass="10366">MSIVSCCNQLPLDLVRNPRKDRDGALALPEPHDEEEAFPELLHEVVEDMCKEAMILVGEKGLCLGRPCWRWPVALSEIDPLPISCLSWKPKS</sequence>
<proteinExistence type="predicted"/>
<organism evidence="1 2">
    <name type="scientific">Ficus carica</name>
    <name type="common">Common fig</name>
    <dbReference type="NCBI Taxonomy" id="3494"/>
    <lineage>
        <taxon>Eukaryota</taxon>
        <taxon>Viridiplantae</taxon>
        <taxon>Streptophyta</taxon>
        <taxon>Embryophyta</taxon>
        <taxon>Tracheophyta</taxon>
        <taxon>Spermatophyta</taxon>
        <taxon>Magnoliopsida</taxon>
        <taxon>eudicotyledons</taxon>
        <taxon>Gunneridae</taxon>
        <taxon>Pentapetalae</taxon>
        <taxon>rosids</taxon>
        <taxon>fabids</taxon>
        <taxon>Rosales</taxon>
        <taxon>Moraceae</taxon>
        <taxon>Ficeae</taxon>
        <taxon>Ficus</taxon>
    </lineage>
</organism>
<name>A0AA88A7K1_FICCA</name>
<comment type="caution">
    <text evidence="1">The sequence shown here is derived from an EMBL/GenBank/DDBJ whole genome shotgun (WGS) entry which is preliminary data.</text>
</comment>